<organism evidence="1 2">
    <name type="scientific">Panicum virgatum</name>
    <name type="common">Blackwell switchgrass</name>
    <dbReference type="NCBI Taxonomy" id="38727"/>
    <lineage>
        <taxon>Eukaryota</taxon>
        <taxon>Viridiplantae</taxon>
        <taxon>Streptophyta</taxon>
        <taxon>Embryophyta</taxon>
        <taxon>Tracheophyta</taxon>
        <taxon>Spermatophyta</taxon>
        <taxon>Magnoliopsida</taxon>
        <taxon>Liliopsida</taxon>
        <taxon>Poales</taxon>
        <taxon>Poaceae</taxon>
        <taxon>PACMAD clade</taxon>
        <taxon>Panicoideae</taxon>
        <taxon>Panicodae</taxon>
        <taxon>Paniceae</taxon>
        <taxon>Panicinae</taxon>
        <taxon>Panicum</taxon>
        <taxon>Panicum sect. Hiantes</taxon>
    </lineage>
</organism>
<dbReference type="InterPro" id="IPR036691">
    <property type="entry name" value="Endo/exonu/phosph_ase_sf"/>
</dbReference>
<accession>A0A8T0PBV2</accession>
<dbReference type="EMBL" id="CM029052">
    <property type="protein sequence ID" value="KAG2557622.1"/>
    <property type="molecule type" value="Genomic_DNA"/>
</dbReference>
<reference evidence="1" key="1">
    <citation type="submission" date="2020-05" db="EMBL/GenBank/DDBJ databases">
        <title>WGS assembly of Panicum virgatum.</title>
        <authorList>
            <person name="Lovell J.T."/>
            <person name="Jenkins J."/>
            <person name="Shu S."/>
            <person name="Juenger T.E."/>
            <person name="Schmutz J."/>
        </authorList>
    </citation>
    <scope>NUCLEOTIDE SEQUENCE</scope>
    <source>
        <strain evidence="1">AP13</strain>
    </source>
</reference>
<sequence>NSRGLQDLAKFRFLSDLTKEHNLDFIALLETYRKNFTGIELNNICGGKYFLWSWIDPKGRSGGILLGINPSIFDIGFISQGDYHIKFRMRNKVDGFQWNLIIVYGAAQAEHKKSFLTEIVQCCQIGGPNEKNNDRYDNRWPSLFNTVINSLDLREIELSGRKFTWANSLSEPTFERLDRVLVSPEWELKFPQATVQALPREITLDHMPFLLSFGDTGGASQPIF</sequence>
<keyword evidence="2" id="KW-1185">Reference proteome</keyword>
<name>A0A8T0PBV2_PANVG</name>
<dbReference type="SUPFAM" id="SSF56219">
    <property type="entry name" value="DNase I-like"/>
    <property type="match status" value="1"/>
</dbReference>
<dbReference type="AlphaFoldDB" id="A0A8T0PBV2"/>
<dbReference type="PANTHER" id="PTHR33710">
    <property type="entry name" value="BNAC02G09200D PROTEIN"/>
    <property type="match status" value="1"/>
</dbReference>
<gene>
    <name evidence="1" type="ORF">PVAP13_8NG213608</name>
</gene>
<proteinExistence type="predicted"/>
<comment type="caution">
    <text evidence="1">The sequence shown here is derived from an EMBL/GenBank/DDBJ whole genome shotgun (WGS) entry which is preliminary data.</text>
</comment>
<protein>
    <submittedName>
        <fullName evidence="1">Uncharacterized protein</fullName>
    </submittedName>
</protein>
<dbReference type="Gene3D" id="3.60.10.10">
    <property type="entry name" value="Endonuclease/exonuclease/phosphatase"/>
    <property type="match status" value="1"/>
</dbReference>
<feature type="non-terminal residue" evidence="1">
    <location>
        <position position="1"/>
    </location>
</feature>
<dbReference type="PANTHER" id="PTHR33710:SF72">
    <property type="entry name" value="OS04G0204200 PROTEIN"/>
    <property type="match status" value="1"/>
</dbReference>
<evidence type="ECO:0000313" key="1">
    <source>
        <dbReference type="EMBL" id="KAG2557622.1"/>
    </source>
</evidence>
<evidence type="ECO:0000313" key="2">
    <source>
        <dbReference type="Proteomes" id="UP000823388"/>
    </source>
</evidence>
<dbReference type="Proteomes" id="UP000823388">
    <property type="component" value="Chromosome 8N"/>
</dbReference>